<reference evidence="2 3" key="1">
    <citation type="submission" date="2018-06" db="EMBL/GenBank/DDBJ databases">
        <title>Genomic Encyclopedia of Type Strains, Phase IV (KMG-IV): sequencing the most valuable type-strain genomes for metagenomic binning, comparative biology and taxonomic classification.</title>
        <authorList>
            <person name="Goeker M."/>
        </authorList>
    </citation>
    <scope>NUCLEOTIDE SEQUENCE [LARGE SCALE GENOMIC DNA]</scope>
    <source>
        <strain evidence="2 3">DSM 24875</strain>
    </source>
</reference>
<gene>
    <name evidence="2" type="ORF">DFR50_1014</name>
</gene>
<organism evidence="2 3">
    <name type="scientific">Roseiarcus fermentans</name>
    <dbReference type="NCBI Taxonomy" id="1473586"/>
    <lineage>
        <taxon>Bacteria</taxon>
        <taxon>Pseudomonadati</taxon>
        <taxon>Pseudomonadota</taxon>
        <taxon>Alphaproteobacteria</taxon>
        <taxon>Hyphomicrobiales</taxon>
        <taxon>Roseiarcaceae</taxon>
        <taxon>Roseiarcus</taxon>
    </lineage>
</organism>
<proteinExistence type="predicted"/>
<protein>
    <submittedName>
        <fullName evidence="2">Uncharacterized protein</fullName>
    </submittedName>
</protein>
<sequence length="142" mass="15637">MSLDRFKASPVGALIGPILTSEEMIRRMEAKSESDRPAVEAVGKEIEARVGSLNDEDKQSVGRWVKEVLAPRGWRPDRKGRLAPGHFFSKGTIYRRTASTAASDDGAARLAAAQALVKRLPHPPISSDELVSERRRAFEGER</sequence>
<dbReference type="AlphaFoldDB" id="A0A366FTQ9"/>
<accession>A0A366FTQ9</accession>
<dbReference type="OrthoDB" id="8481733at2"/>
<dbReference type="RefSeq" id="WP_113887146.1">
    <property type="nucleotide sequence ID" value="NZ_QNRK01000001.1"/>
</dbReference>
<evidence type="ECO:0000313" key="3">
    <source>
        <dbReference type="Proteomes" id="UP000253529"/>
    </source>
</evidence>
<keyword evidence="3" id="KW-1185">Reference proteome</keyword>
<evidence type="ECO:0000256" key="1">
    <source>
        <dbReference type="SAM" id="MobiDB-lite"/>
    </source>
</evidence>
<evidence type="ECO:0000313" key="2">
    <source>
        <dbReference type="EMBL" id="RBP18062.1"/>
    </source>
</evidence>
<feature type="compositionally biased region" description="Basic and acidic residues" evidence="1">
    <location>
        <begin position="131"/>
        <end position="142"/>
    </location>
</feature>
<feature type="region of interest" description="Disordered" evidence="1">
    <location>
        <begin position="123"/>
        <end position="142"/>
    </location>
</feature>
<dbReference type="Proteomes" id="UP000253529">
    <property type="component" value="Unassembled WGS sequence"/>
</dbReference>
<dbReference type="EMBL" id="QNRK01000001">
    <property type="protein sequence ID" value="RBP18062.1"/>
    <property type="molecule type" value="Genomic_DNA"/>
</dbReference>
<comment type="caution">
    <text evidence="2">The sequence shown here is derived from an EMBL/GenBank/DDBJ whole genome shotgun (WGS) entry which is preliminary data.</text>
</comment>
<name>A0A366FTQ9_9HYPH</name>